<evidence type="ECO:0000313" key="2">
    <source>
        <dbReference type="EMBL" id="TVM33659.1"/>
    </source>
</evidence>
<dbReference type="RefSeq" id="WP_144305323.1">
    <property type="nucleotide sequence ID" value="NZ_CP039543.1"/>
</dbReference>
<dbReference type="Proteomes" id="UP000503251">
    <property type="component" value="Chromosome"/>
</dbReference>
<accession>A0A6P1ZGW5</accession>
<gene>
    <name evidence="2" type="ORF">DQK91_10535</name>
    <name evidence="1" type="ORF">E8L03_11005</name>
</gene>
<dbReference type="OrthoDB" id="9800698at2"/>
<evidence type="ECO:0000313" key="3">
    <source>
        <dbReference type="Proteomes" id="UP000434052"/>
    </source>
</evidence>
<dbReference type="InterPro" id="IPR027417">
    <property type="entry name" value="P-loop_NTPase"/>
</dbReference>
<protein>
    <submittedName>
        <fullName evidence="1">Sulfotransferase</fullName>
    </submittedName>
</protein>
<dbReference type="EMBL" id="CP039543">
    <property type="protein sequence ID" value="QJT09436.1"/>
    <property type="molecule type" value="Genomic_DNA"/>
</dbReference>
<organism evidence="2 3">
    <name type="scientific">Oceanidesulfovibrio marinus</name>
    <dbReference type="NCBI Taxonomy" id="370038"/>
    <lineage>
        <taxon>Bacteria</taxon>
        <taxon>Pseudomonadati</taxon>
        <taxon>Thermodesulfobacteriota</taxon>
        <taxon>Desulfovibrionia</taxon>
        <taxon>Desulfovibrionales</taxon>
        <taxon>Desulfovibrionaceae</taxon>
        <taxon>Oceanidesulfovibrio</taxon>
    </lineage>
</organism>
<dbReference type="Proteomes" id="UP000434052">
    <property type="component" value="Unassembled WGS sequence"/>
</dbReference>
<keyword evidence="4" id="KW-1185">Reference proteome</keyword>
<evidence type="ECO:0000313" key="4">
    <source>
        <dbReference type="Proteomes" id="UP000503251"/>
    </source>
</evidence>
<proteinExistence type="predicted"/>
<reference evidence="1 4" key="2">
    <citation type="submission" date="2019-04" db="EMBL/GenBank/DDBJ databases">
        <title>Isolation and culture of sulfate reducing bacteria from the cold seep of the South China Sea.</title>
        <authorList>
            <person name="Sun C."/>
            <person name="Liu R."/>
        </authorList>
    </citation>
    <scope>NUCLEOTIDE SEQUENCE [LARGE SCALE GENOMIC DNA]</scope>
    <source>
        <strain evidence="1 4">CS1</strain>
    </source>
</reference>
<dbReference type="EMBL" id="QMIF01000006">
    <property type="protein sequence ID" value="TVM33659.1"/>
    <property type="molecule type" value="Genomic_DNA"/>
</dbReference>
<dbReference type="SUPFAM" id="SSF52540">
    <property type="entry name" value="P-loop containing nucleoside triphosphate hydrolases"/>
    <property type="match status" value="1"/>
</dbReference>
<sequence length="207" mass="23340">MLLIATPKSASTSLLRTLADRLGLPGYMGAEGLSRDVIQALEPSPGYTHLHTFHGSDFKELSAECAQLMTSRQCIYKVHAAPTPHNRRMLAATPKVLLHRDPREIVAAWRRAVRLGIHHRLQPFDGLETEDEWLARAEEIGVIGDGGELERFRAGWLEQGVLEVRFRDLLDNPDQTVRTIERFWGFESASAVVELAQEKYTRDSKNV</sequence>
<name>A0A6P1ZGW5_9BACT</name>
<reference evidence="2 3" key="1">
    <citation type="submission" date="2018-06" db="EMBL/GenBank/DDBJ databases">
        <title>Complete genome of Desulfovibrio marinus P48SEP.</title>
        <authorList>
            <person name="Crispim J.S."/>
            <person name="Vidigal P.M.P."/>
            <person name="Silva L.C.F."/>
            <person name="Araujo L.C."/>
            <person name="Laguardia C.N."/>
            <person name="Dias R.S."/>
            <person name="Sousa M.P."/>
            <person name="Paula S.O."/>
            <person name="Silva C."/>
        </authorList>
    </citation>
    <scope>NUCLEOTIDE SEQUENCE [LARGE SCALE GENOMIC DNA]</scope>
    <source>
        <strain evidence="2 3">P48SEP</strain>
    </source>
</reference>
<dbReference type="AlphaFoldDB" id="A0A6P1ZGW5"/>
<dbReference type="Gene3D" id="3.40.50.300">
    <property type="entry name" value="P-loop containing nucleotide triphosphate hydrolases"/>
    <property type="match status" value="1"/>
</dbReference>
<evidence type="ECO:0000313" key="1">
    <source>
        <dbReference type="EMBL" id="QJT09436.1"/>
    </source>
</evidence>